<dbReference type="PANTHER" id="PTHR24229">
    <property type="entry name" value="NEUROPEPTIDES RECEPTOR"/>
    <property type="match status" value="1"/>
</dbReference>
<keyword evidence="12" id="KW-1185">Reference proteome</keyword>
<dbReference type="GO" id="GO:0004930">
    <property type="term" value="F:G protein-coupled receptor activity"/>
    <property type="evidence" value="ECO:0007669"/>
    <property type="project" value="UniProtKB-KW"/>
</dbReference>
<evidence type="ECO:0000259" key="11">
    <source>
        <dbReference type="PROSITE" id="PS50262"/>
    </source>
</evidence>
<keyword evidence="8 9" id="KW-0807">Transducer</keyword>
<dbReference type="PANTHER" id="PTHR24229:SF53">
    <property type="entry name" value="NEUROPEPTIDE RECEPTOR 18"/>
    <property type="match status" value="1"/>
</dbReference>
<dbReference type="Proteomes" id="UP000046392">
    <property type="component" value="Unplaced"/>
</dbReference>
<dbReference type="GO" id="GO:0042277">
    <property type="term" value="F:peptide binding"/>
    <property type="evidence" value="ECO:0007669"/>
    <property type="project" value="TreeGrafter"/>
</dbReference>
<evidence type="ECO:0000256" key="2">
    <source>
        <dbReference type="ARBA" id="ARBA00022475"/>
    </source>
</evidence>
<evidence type="ECO:0000256" key="3">
    <source>
        <dbReference type="ARBA" id="ARBA00022692"/>
    </source>
</evidence>
<feature type="transmembrane region" description="Helical" evidence="10">
    <location>
        <begin position="146"/>
        <end position="164"/>
    </location>
</feature>
<dbReference type="PROSITE" id="PS00237">
    <property type="entry name" value="G_PROTEIN_RECEP_F1_1"/>
    <property type="match status" value="1"/>
</dbReference>
<proteinExistence type="inferred from homology"/>
<comment type="subcellular location">
    <subcellularLocation>
        <location evidence="1">Cell membrane</location>
        <topology evidence="1">Multi-pass membrane protein</topology>
    </subcellularLocation>
</comment>
<evidence type="ECO:0000256" key="9">
    <source>
        <dbReference type="RuleBase" id="RU000688"/>
    </source>
</evidence>
<dbReference type="STRING" id="174720.A0A0N5BR22"/>
<feature type="domain" description="G-protein coupled receptors family 1 profile" evidence="11">
    <location>
        <begin position="44"/>
        <end position="337"/>
    </location>
</feature>
<keyword evidence="7 9" id="KW-0675">Receptor</keyword>
<evidence type="ECO:0000313" key="12">
    <source>
        <dbReference type="Proteomes" id="UP000046392"/>
    </source>
</evidence>
<dbReference type="SUPFAM" id="SSF81321">
    <property type="entry name" value="Family A G protein-coupled receptor-like"/>
    <property type="match status" value="1"/>
</dbReference>
<dbReference type="PRINTS" id="PR00237">
    <property type="entry name" value="GPCRRHODOPSN"/>
</dbReference>
<feature type="transmembrane region" description="Helical" evidence="10">
    <location>
        <begin position="246"/>
        <end position="266"/>
    </location>
</feature>
<dbReference type="WBParaSite" id="SPAL_0000832800.1">
    <property type="protein sequence ID" value="SPAL_0000832800.1"/>
    <property type="gene ID" value="SPAL_0000832800"/>
</dbReference>
<sequence length="403" mass="46674">MVKFINDSLEFPIVEMPPLIDWEHYNVREYILIYSALFLIGLCGNVSVITLIKLIHNSLPYDNTVIYILFLSIVDLVSIAPLPLTILDQMLGFWIFNTPVCKVYRGMEHAGRALSTFVLAEMAFDRYLLVCYPYKKRSRNTIIKTLTCLTIFALFLLSPVIYVSSKISIVLQETIVDEPPRIIRMQIFKCMANFTDNQQLIFVSYMFLLAFATPMFLIITFYSLMIRRLVERSRVLPSSTVPVNRIAFYTITISIFYFLCYFPYWVSHLYARFRGSSNTEFDESGDDIYGWINESGKLNAGKSLNSSTNVARYYFIRIMYGIHALPFVNSSLNWFFYGLLNSQLIRKTNRGNQKVVTGVTSERFQSIRKKTKLENEENSANSDNTKDEGKYLSRTHCSLDTFL</sequence>
<keyword evidence="3 9" id="KW-0812">Transmembrane</keyword>
<dbReference type="Pfam" id="PF00001">
    <property type="entry name" value="7tm_1"/>
    <property type="match status" value="1"/>
</dbReference>
<keyword evidence="2" id="KW-1003">Cell membrane</keyword>
<feature type="transmembrane region" description="Helical" evidence="10">
    <location>
        <begin position="314"/>
        <end position="340"/>
    </location>
</feature>
<evidence type="ECO:0000256" key="6">
    <source>
        <dbReference type="ARBA" id="ARBA00023136"/>
    </source>
</evidence>
<dbReference type="PROSITE" id="PS50262">
    <property type="entry name" value="G_PROTEIN_RECEP_F1_2"/>
    <property type="match status" value="1"/>
</dbReference>
<name>A0A0N5BR22_STREA</name>
<feature type="transmembrane region" description="Helical" evidence="10">
    <location>
        <begin position="201"/>
        <end position="225"/>
    </location>
</feature>
<feature type="transmembrane region" description="Helical" evidence="10">
    <location>
        <begin position="31"/>
        <end position="52"/>
    </location>
</feature>
<dbReference type="InterPro" id="IPR017452">
    <property type="entry name" value="GPCR_Rhodpsn_7TM"/>
</dbReference>
<evidence type="ECO:0000256" key="7">
    <source>
        <dbReference type="ARBA" id="ARBA00023170"/>
    </source>
</evidence>
<protein>
    <submittedName>
        <fullName evidence="13">G_PROTEIN_RECEP_F1_2 domain-containing protein</fullName>
    </submittedName>
</protein>
<reference evidence="13" key="1">
    <citation type="submission" date="2017-02" db="UniProtKB">
        <authorList>
            <consortium name="WormBaseParasite"/>
        </authorList>
    </citation>
    <scope>IDENTIFICATION</scope>
</reference>
<comment type="similarity">
    <text evidence="9">Belongs to the G-protein coupled receptor 1 family.</text>
</comment>
<dbReference type="Gene3D" id="1.20.1070.10">
    <property type="entry name" value="Rhodopsin 7-helix transmembrane proteins"/>
    <property type="match status" value="1"/>
</dbReference>
<evidence type="ECO:0000256" key="8">
    <source>
        <dbReference type="ARBA" id="ARBA00023224"/>
    </source>
</evidence>
<evidence type="ECO:0000256" key="4">
    <source>
        <dbReference type="ARBA" id="ARBA00022989"/>
    </source>
</evidence>
<dbReference type="InterPro" id="IPR000276">
    <property type="entry name" value="GPCR_Rhodpsn"/>
</dbReference>
<organism evidence="12 13">
    <name type="scientific">Strongyloides papillosus</name>
    <name type="common">Intestinal threadworm</name>
    <dbReference type="NCBI Taxonomy" id="174720"/>
    <lineage>
        <taxon>Eukaryota</taxon>
        <taxon>Metazoa</taxon>
        <taxon>Ecdysozoa</taxon>
        <taxon>Nematoda</taxon>
        <taxon>Chromadorea</taxon>
        <taxon>Rhabditida</taxon>
        <taxon>Tylenchina</taxon>
        <taxon>Panagrolaimomorpha</taxon>
        <taxon>Strongyloidoidea</taxon>
        <taxon>Strongyloididae</taxon>
        <taxon>Strongyloides</taxon>
    </lineage>
</organism>
<dbReference type="AlphaFoldDB" id="A0A0N5BR22"/>
<dbReference type="GO" id="GO:0005886">
    <property type="term" value="C:plasma membrane"/>
    <property type="evidence" value="ECO:0007669"/>
    <property type="project" value="UniProtKB-SubCell"/>
</dbReference>
<evidence type="ECO:0000313" key="13">
    <source>
        <dbReference type="WBParaSite" id="SPAL_0000832800.1"/>
    </source>
</evidence>
<keyword evidence="4 10" id="KW-1133">Transmembrane helix</keyword>
<evidence type="ECO:0000256" key="1">
    <source>
        <dbReference type="ARBA" id="ARBA00004651"/>
    </source>
</evidence>
<keyword evidence="5 9" id="KW-0297">G-protein coupled receptor</keyword>
<accession>A0A0N5BR22</accession>
<keyword evidence="6 10" id="KW-0472">Membrane</keyword>
<feature type="transmembrane region" description="Helical" evidence="10">
    <location>
        <begin position="64"/>
        <end position="84"/>
    </location>
</feature>
<feature type="transmembrane region" description="Helical" evidence="10">
    <location>
        <begin position="113"/>
        <end position="134"/>
    </location>
</feature>
<evidence type="ECO:0000256" key="5">
    <source>
        <dbReference type="ARBA" id="ARBA00023040"/>
    </source>
</evidence>
<evidence type="ECO:0000256" key="10">
    <source>
        <dbReference type="SAM" id="Phobius"/>
    </source>
</evidence>
<dbReference type="GO" id="GO:0043005">
    <property type="term" value="C:neuron projection"/>
    <property type="evidence" value="ECO:0007669"/>
    <property type="project" value="TreeGrafter"/>
</dbReference>